<dbReference type="Proteomes" id="UP000244189">
    <property type="component" value="Unassembled WGS sequence"/>
</dbReference>
<gene>
    <name evidence="2" type="ORF">C8J26_2104</name>
</gene>
<evidence type="ECO:0000313" key="3">
    <source>
        <dbReference type="Proteomes" id="UP000244189"/>
    </source>
</evidence>
<dbReference type="AlphaFoldDB" id="A0A2T5GM53"/>
<dbReference type="InterPro" id="IPR019637">
    <property type="entry name" value="DUF2501"/>
</dbReference>
<feature type="signal peptide" evidence="1">
    <location>
        <begin position="1"/>
        <end position="19"/>
    </location>
</feature>
<evidence type="ECO:0000313" key="2">
    <source>
        <dbReference type="EMBL" id="PTQ60392.1"/>
    </source>
</evidence>
<protein>
    <submittedName>
        <fullName evidence="2">Uncharacterized protein DUF2501</fullName>
    </submittedName>
</protein>
<name>A0A2T5GM53_9SPHN</name>
<proteinExistence type="predicted"/>
<reference evidence="2 3" key="1">
    <citation type="submission" date="2018-04" db="EMBL/GenBank/DDBJ databases">
        <title>Genomic Encyclopedia of Type Strains, Phase III (KMG-III): the genomes of soil and plant-associated and newly described type strains.</title>
        <authorList>
            <person name="Whitman W."/>
        </authorList>
    </citation>
    <scope>NUCLEOTIDE SEQUENCE [LARGE SCALE GENOMIC DNA]</scope>
    <source>
        <strain evidence="2 3">MA101b</strain>
    </source>
</reference>
<organism evidence="2 3">
    <name type="scientific">Sphingomonas aurantiaca</name>
    <dbReference type="NCBI Taxonomy" id="185949"/>
    <lineage>
        <taxon>Bacteria</taxon>
        <taxon>Pseudomonadati</taxon>
        <taxon>Pseudomonadota</taxon>
        <taxon>Alphaproteobacteria</taxon>
        <taxon>Sphingomonadales</taxon>
        <taxon>Sphingomonadaceae</taxon>
        <taxon>Sphingomonas</taxon>
    </lineage>
</organism>
<keyword evidence="1" id="KW-0732">Signal</keyword>
<dbReference type="RefSeq" id="WP_167398817.1">
    <property type="nucleotide sequence ID" value="NZ_JASPFP010000001.1"/>
</dbReference>
<feature type="chain" id="PRO_5015723001" evidence="1">
    <location>
        <begin position="20"/>
        <end position="162"/>
    </location>
</feature>
<keyword evidence="3" id="KW-1185">Reference proteome</keyword>
<comment type="caution">
    <text evidence="2">The sequence shown here is derived from an EMBL/GenBank/DDBJ whole genome shotgun (WGS) entry which is preliminary data.</text>
</comment>
<dbReference type="EMBL" id="QAOG01000003">
    <property type="protein sequence ID" value="PTQ60392.1"/>
    <property type="molecule type" value="Genomic_DNA"/>
</dbReference>
<dbReference type="Pfam" id="PF10696">
    <property type="entry name" value="DUF2501"/>
    <property type="match status" value="1"/>
</dbReference>
<sequence>MKTAIALAAALSLTTGAAAQTAAAQTAAPQTERAAQGGFGGLGSLGGLLGGGLPNIGSVGAGNAAGLLGYCLKNRLLGQGGMLGGLTGSQTGAQATPQASGAQSILQQLTGRRDVQTSPGYAAGQAGQVQAGNGQTLSLGNFGGQVKTQLCNVVLKRAKAFL</sequence>
<evidence type="ECO:0000256" key="1">
    <source>
        <dbReference type="SAM" id="SignalP"/>
    </source>
</evidence>
<accession>A0A2T5GM53</accession>